<name>A0AAE1MHH3_9FABA</name>
<comment type="caution">
    <text evidence="1">The sequence shown here is derived from an EMBL/GenBank/DDBJ whole genome shotgun (WGS) entry which is preliminary data.</text>
</comment>
<sequence length="203" mass="22919">MELQENPKSNINILSRNDSAEFSYFRCNEGIPFDWEMQPGIPKHPQQQQQQHIPPLTPPPAILSSNLRTPSMSHHPHFSKPSSPNCWPSTKKLRFWKRNTAGEAVILRKQTRSSKKLVREGLQEFDNVDGFAGADNNNKCLSDRESMAMSSLPFDSSFSMFSSSSSSSSGSQSPIRGIRGKPLRSCLPMHWSKIQVSIFARRD</sequence>
<reference evidence="1" key="1">
    <citation type="submission" date="2023-10" db="EMBL/GenBank/DDBJ databases">
        <title>Chromosome-level genome of the transformable northern wattle, Acacia crassicarpa.</title>
        <authorList>
            <person name="Massaro I."/>
            <person name="Sinha N.R."/>
            <person name="Poethig S."/>
            <person name="Leichty A.R."/>
        </authorList>
    </citation>
    <scope>NUCLEOTIDE SEQUENCE</scope>
    <source>
        <strain evidence="1">Acra3RX</strain>
        <tissue evidence="1">Leaf</tissue>
    </source>
</reference>
<dbReference type="Proteomes" id="UP001293593">
    <property type="component" value="Unassembled WGS sequence"/>
</dbReference>
<proteinExistence type="predicted"/>
<evidence type="ECO:0000313" key="1">
    <source>
        <dbReference type="EMBL" id="KAK4265479.1"/>
    </source>
</evidence>
<keyword evidence="2" id="KW-1185">Reference proteome</keyword>
<dbReference type="EMBL" id="JAWXYG010000008">
    <property type="protein sequence ID" value="KAK4265479.1"/>
    <property type="molecule type" value="Genomic_DNA"/>
</dbReference>
<gene>
    <name evidence="1" type="ORF">QN277_026528</name>
</gene>
<protein>
    <submittedName>
        <fullName evidence="1">Uncharacterized protein</fullName>
    </submittedName>
</protein>
<dbReference type="AlphaFoldDB" id="A0AAE1MHH3"/>
<dbReference type="PANTHER" id="PTHR33257">
    <property type="entry name" value="OS05G0165500 PROTEIN"/>
    <property type="match status" value="1"/>
</dbReference>
<accession>A0AAE1MHH3</accession>
<evidence type="ECO:0000313" key="2">
    <source>
        <dbReference type="Proteomes" id="UP001293593"/>
    </source>
</evidence>
<organism evidence="1 2">
    <name type="scientific">Acacia crassicarpa</name>
    <name type="common">northern wattle</name>
    <dbReference type="NCBI Taxonomy" id="499986"/>
    <lineage>
        <taxon>Eukaryota</taxon>
        <taxon>Viridiplantae</taxon>
        <taxon>Streptophyta</taxon>
        <taxon>Embryophyta</taxon>
        <taxon>Tracheophyta</taxon>
        <taxon>Spermatophyta</taxon>
        <taxon>Magnoliopsida</taxon>
        <taxon>eudicotyledons</taxon>
        <taxon>Gunneridae</taxon>
        <taxon>Pentapetalae</taxon>
        <taxon>rosids</taxon>
        <taxon>fabids</taxon>
        <taxon>Fabales</taxon>
        <taxon>Fabaceae</taxon>
        <taxon>Caesalpinioideae</taxon>
        <taxon>mimosoid clade</taxon>
        <taxon>Acacieae</taxon>
        <taxon>Acacia</taxon>
    </lineage>
</organism>
<dbReference type="PANTHER" id="PTHR33257:SF4">
    <property type="entry name" value="EXPRESSED PROTEIN"/>
    <property type="match status" value="1"/>
</dbReference>